<dbReference type="KEGG" id="mbur:EQU24_21845"/>
<keyword evidence="2" id="KW-1185">Reference proteome</keyword>
<dbReference type="Pfam" id="PF05534">
    <property type="entry name" value="HicB"/>
    <property type="match status" value="1"/>
</dbReference>
<sequence>MKTLKYKDYEGTCEIDAEEEICYGKLLFIDDLITYEAEAPKQLRQEFEAAVDDYIETCAELGIEAKKPLKGQFNVRVTPELHKEAILRSYNDDVSLNEIVKRALEAYLYASHDVTNPFNISIAGQQNPVINSIPSSEPQWFNMPINPADAPYARH</sequence>
<accession>A0A4P9USZ2</accession>
<name>A0A4P9USZ2_METBY</name>
<dbReference type="OrthoDB" id="5297106at2"/>
<dbReference type="InterPro" id="IPR035069">
    <property type="entry name" value="TTHA1013/TTHA0281-like"/>
</dbReference>
<dbReference type="EMBL" id="CP035467">
    <property type="protein sequence ID" value="QCW84587.1"/>
    <property type="molecule type" value="Genomic_DNA"/>
</dbReference>
<dbReference type="STRING" id="675511.GCA_000341735_03057"/>
<proteinExistence type="predicted"/>
<evidence type="ECO:0000313" key="1">
    <source>
        <dbReference type="EMBL" id="QCW84587.1"/>
    </source>
</evidence>
<reference evidence="2" key="1">
    <citation type="journal article" date="2019" name="J. Bacteriol.">
        <title>A Mutagenic Screen Identifies a TonB-Dependent Receptor Required for the Lanthanide Metal Switch in the Type I Methanotroph 'Methylotuvimicrobium buryatense' 5GB1C.</title>
        <authorList>
            <person name="Groom J.D."/>
            <person name="Ford S.M."/>
            <person name="Pesesky M.W."/>
            <person name="Lidstrom M.E."/>
        </authorList>
    </citation>
    <scope>NUCLEOTIDE SEQUENCE [LARGE SCALE GENOMIC DNA]</scope>
    <source>
        <strain evidence="2">5GB1C</strain>
    </source>
</reference>
<dbReference type="RefSeq" id="WP_017841529.1">
    <property type="nucleotide sequence ID" value="NZ_CP035467.1"/>
</dbReference>
<dbReference type="InterPro" id="IPR008651">
    <property type="entry name" value="Uncharacterised_HicB"/>
</dbReference>
<dbReference type="Proteomes" id="UP000305881">
    <property type="component" value="Chromosome"/>
</dbReference>
<organism evidence="1 2">
    <name type="scientific">Methylotuvimicrobium buryatense</name>
    <name type="common">Methylomicrobium buryatense</name>
    <dbReference type="NCBI Taxonomy" id="95641"/>
    <lineage>
        <taxon>Bacteria</taxon>
        <taxon>Pseudomonadati</taxon>
        <taxon>Pseudomonadota</taxon>
        <taxon>Gammaproteobacteria</taxon>
        <taxon>Methylococcales</taxon>
        <taxon>Methylococcaceae</taxon>
        <taxon>Methylotuvimicrobium</taxon>
    </lineage>
</organism>
<gene>
    <name evidence="1" type="ORF">EQU24_21845</name>
</gene>
<dbReference type="SUPFAM" id="SSF143100">
    <property type="entry name" value="TTHA1013/TTHA0281-like"/>
    <property type="match status" value="1"/>
</dbReference>
<protein>
    <submittedName>
        <fullName evidence="1">Type II toxin-antitoxin system HicB family antitoxin</fullName>
    </submittedName>
</protein>
<evidence type="ECO:0000313" key="2">
    <source>
        <dbReference type="Proteomes" id="UP000305881"/>
    </source>
</evidence>
<dbReference type="AlphaFoldDB" id="A0A4P9USZ2"/>